<reference evidence="14" key="3">
    <citation type="submission" date="2025-09" db="UniProtKB">
        <authorList>
            <consortium name="Ensembl"/>
        </authorList>
    </citation>
    <scope>IDENTIFICATION</scope>
</reference>
<evidence type="ECO:0000259" key="13">
    <source>
        <dbReference type="PROSITE" id="PS50011"/>
    </source>
</evidence>
<dbReference type="GO" id="GO:0005524">
    <property type="term" value="F:ATP binding"/>
    <property type="evidence" value="ECO:0007669"/>
    <property type="project" value="UniProtKB-UniRule"/>
</dbReference>
<keyword evidence="4" id="KW-0597">Phosphoprotein</keyword>
<dbReference type="Ensembl" id="ENSCSAVT00000016985.1">
    <property type="protein sequence ID" value="ENSCSAVP00000016803.1"/>
    <property type="gene ID" value="ENSCSAVG00000009885.1"/>
</dbReference>
<dbReference type="eggNOG" id="KOG0604">
    <property type="taxonomic scope" value="Eukaryota"/>
</dbReference>
<dbReference type="Gene3D" id="1.10.510.10">
    <property type="entry name" value="Transferase(Phosphotransferase) domain 1"/>
    <property type="match status" value="1"/>
</dbReference>
<keyword evidence="15" id="KW-1185">Reference proteome</keyword>
<dbReference type="EC" id="2.7.11.1" evidence="2"/>
<dbReference type="FunFam" id="1.10.510.10:FF:000094">
    <property type="entry name" value="MAP kinase-activated protein kinase 2"/>
    <property type="match status" value="1"/>
</dbReference>
<dbReference type="PANTHER" id="PTHR24349">
    <property type="entry name" value="SERINE/THREONINE-PROTEIN KINASE"/>
    <property type="match status" value="1"/>
</dbReference>
<dbReference type="InterPro" id="IPR000719">
    <property type="entry name" value="Prot_kinase_dom"/>
</dbReference>
<evidence type="ECO:0000313" key="15">
    <source>
        <dbReference type="Proteomes" id="UP000007875"/>
    </source>
</evidence>
<dbReference type="Gene3D" id="3.30.200.20">
    <property type="entry name" value="Phosphorylase Kinase, domain 1"/>
    <property type="match status" value="1"/>
</dbReference>
<evidence type="ECO:0000256" key="4">
    <source>
        <dbReference type="ARBA" id="ARBA00022553"/>
    </source>
</evidence>
<dbReference type="InterPro" id="IPR050205">
    <property type="entry name" value="CDPK_Ser/Thr_kinases"/>
</dbReference>
<evidence type="ECO:0000256" key="8">
    <source>
        <dbReference type="ARBA" id="ARBA00022840"/>
    </source>
</evidence>
<evidence type="ECO:0000256" key="1">
    <source>
        <dbReference type="ARBA" id="ARBA00006692"/>
    </source>
</evidence>
<dbReference type="OMA" id="FPQFHIK"/>
<dbReference type="PROSITE" id="PS00107">
    <property type="entry name" value="PROTEIN_KINASE_ATP"/>
    <property type="match status" value="1"/>
</dbReference>
<dbReference type="InterPro" id="IPR008271">
    <property type="entry name" value="Ser/Thr_kinase_AS"/>
</dbReference>
<evidence type="ECO:0000313" key="14">
    <source>
        <dbReference type="Ensembl" id="ENSCSAVP00000016803.1"/>
    </source>
</evidence>
<dbReference type="STRING" id="51511.ENSCSAVP00000016803"/>
<reference evidence="14" key="2">
    <citation type="submission" date="2025-08" db="UniProtKB">
        <authorList>
            <consortium name="Ensembl"/>
        </authorList>
    </citation>
    <scope>IDENTIFICATION</scope>
</reference>
<dbReference type="SUPFAM" id="SSF56112">
    <property type="entry name" value="Protein kinase-like (PK-like)"/>
    <property type="match status" value="1"/>
</dbReference>
<evidence type="ECO:0000256" key="11">
    <source>
        <dbReference type="PROSITE-ProRule" id="PRU10141"/>
    </source>
</evidence>
<organism evidence="14 15">
    <name type="scientific">Ciona savignyi</name>
    <name type="common">Pacific transparent sea squirt</name>
    <dbReference type="NCBI Taxonomy" id="51511"/>
    <lineage>
        <taxon>Eukaryota</taxon>
        <taxon>Metazoa</taxon>
        <taxon>Chordata</taxon>
        <taxon>Tunicata</taxon>
        <taxon>Ascidiacea</taxon>
        <taxon>Phlebobranchia</taxon>
        <taxon>Cionidae</taxon>
        <taxon>Ciona</taxon>
    </lineage>
</organism>
<dbReference type="CDD" id="cd14089">
    <property type="entry name" value="STKc_MAPKAPK"/>
    <property type="match status" value="1"/>
</dbReference>
<keyword evidence="5" id="KW-0808">Transferase</keyword>
<dbReference type="AlphaFoldDB" id="H2ZGT7"/>
<evidence type="ECO:0000256" key="10">
    <source>
        <dbReference type="ARBA" id="ARBA00048679"/>
    </source>
</evidence>
<evidence type="ECO:0000256" key="7">
    <source>
        <dbReference type="ARBA" id="ARBA00022777"/>
    </source>
</evidence>
<comment type="similarity">
    <text evidence="1">Belongs to the protein kinase superfamily. CAMK Ser/Thr protein kinase family.</text>
</comment>
<name>H2ZGT7_CIOSA</name>
<feature type="binding site" evidence="11">
    <location>
        <position position="42"/>
    </location>
    <ligand>
        <name>ATP</name>
        <dbReference type="ChEBI" id="CHEBI:30616"/>
    </ligand>
</feature>
<dbReference type="GO" id="GO:0004674">
    <property type="term" value="F:protein serine/threonine kinase activity"/>
    <property type="evidence" value="ECO:0007669"/>
    <property type="project" value="UniProtKB-KW"/>
</dbReference>
<evidence type="ECO:0000256" key="12">
    <source>
        <dbReference type="RuleBase" id="RU000304"/>
    </source>
</evidence>
<dbReference type="GeneTree" id="ENSGT00940000169538"/>
<dbReference type="InParanoid" id="H2ZGT7"/>
<dbReference type="InterPro" id="IPR017441">
    <property type="entry name" value="Protein_kinase_ATP_BS"/>
</dbReference>
<dbReference type="SMART" id="SM00220">
    <property type="entry name" value="S_TKc"/>
    <property type="match status" value="1"/>
</dbReference>
<evidence type="ECO:0000256" key="6">
    <source>
        <dbReference type="ARBA" id="ARBA00022741"/>
    </source>
</evidence>
<accession>H2ZGT7</accession>
<keyword evidence="8 11" id="KW-0067">ATP-binding</keyword>
<evidence type="ECO:0000256" key="9">
    <source>
        <dbReference type="ARBA" id="ARBA00047899"/>
    </source>
</evidence>
<dbReference type="InterPro" id="IPR027442">
    <property type="entry name" value="MAPKAPK_C"/>
</dbReference>
<keyword evidence="3 12" id="KW-0723">Serine/threonine-protein kinase</keyword>
<evidence type="ECO:0000256" key="3">
    <source>
        <dbReference type="ARBA" id="ARBA00022527"/>
    </source>
</evidence>
<evidence type="ECO:0000256" key="2">
    <source>
        <dbReference type="ARBA" id="ARBA00012513"/>
    </source>
</evidence>
<evidence type="ECO:0000256" key="5">
    <source>
        <dbReference type="ARBA" id="ARBA00022679"/>
    </source>
</evidence>
<feature type="domain" description="Protein kinase" evidence="13">
    <location>
        <begin position="13"/>
        <end position="294"/>
    </location>
</feature>
<sequence>QIKKHSLDTDYEVNDKNVLGLGINGKVLGCTNRKTGQKCALKVIFCWISEESLNLLTNLHTETTLADCEKARREVDLHWRASGCKHIVCICDVYENVFKNRRCLVIVMERMQGGELFNVIQERAESPFTEREAAGVMRDIGSAVKYLHDITIAHRDVKPENLLYSAIGPDRILKLTDFGFAKPTTSYNSLNTPCYTPYYVAPEVLGPEHYDKSCDMWSIGVIMYILLCGFPPFYSHQGLSISPGMKKRIRNGQYSFPDPWSAVSDEAKSLIRHLLNTDPVKRMTINDFMKHPWVSLDPPVSTKSSIMPITIYHPIMRLVYIKCEETAIMTSQGVSVVPQTPLFSARVLREEEAQWPEVGIHVNNKILFLLYVFRDEMANALATMRVDFDQVTPIKNLEIANNKLLQKRKKRVAS</sequence>
<proteinExistence type="inferred from homology"/>
<dbReference type="FunCoup" id="H2ZGT7">
    <property type="interactions" value="165"/>
</dbReference>
<dbReference type="Proteomes" id="UP000007875">
    <property type="component" value="Unassembled WGS sequence"/>
</dbReference>
<keyword evidence="7" id="KW-0418">Kinase</keyword>
<dbReference type="InterPro" id="IPR011009">
    <property type="entry name" value="Kinase-like_dom_sf"/>
</dbReference>
<comment type="catalytic activity">
    <reaction evidence="10">
        <text>L-seryl-[protein] + ATP = O-phospho-L-seryl-[protein] + ADP + H(+)</text>
        <dbReference type="Rhea" id="RHEA:17989"/>
        <dbReference type="Rhea" id="RHEA-COMP:9863"/>
        <dbReference type="Rhea" id="RHEA-COMP:11604"/>
        <dbReference type="ChEBI" id="CHEBI:15378"/>
        <dbReference type="ChEBI" id="CHEBI:29999"/>
        <dbReference type="ChEBI" id="CHEBI:30616"/>
        <dbReference type="ChEBI" id="CHEBI:83421"/>
        <dbReference type="ChEBI" id="CHEBI:456216"/>
        <dbReference type="EC" id="2.7.11.1"/>
    </reaction>
</comment>
<reference evidence="15" key="1">
    <citation type="submission" date="2003-08" db="EMBL/GenBank/DDBJ databases">
        <authorList>
            <person name="Birren B."/>
            <person name="Nusbaum C."/>
            <person name="Abebe A."/>
            <person name="Abouelleil A."/>
            <person name="Adekoya E."/>
            <person name="Ait-zahra M."/>
            <person name="Allen N."/>
            <person name="Allen T."/>
            <person name="An P."/>
            <person name="Anderson M."/>
            <person name="Anderson S."/>
            <person name="Arachchi H."/>
            <person name="Armbruster J."/>
            <person name="Bachantsang P."/>
            <person name="Baldwin J."/>
            <person name="Barry A."/>
            <person name="Bayul T."/>
            <person name="Blitshsteyn B."/>
            <person name="Bloom T."/>
            <person name="Blye J."/>
            <person name="Boguslavskiy L."/>
            <person name="Borowsky M."/>
            <person name="Boukhgalter B."/>
            <person name="Brunache A."/>
            <person name="Butler J."/>
            <person name="Calixte N."/>
            <person name="Calvo S."/>
            <person name="Camarata J."/>
            <person name="Campo K."/>
            <person name="Chang J."/>
            <person name="Cheshatsang Y."/>
            <person name="Citroen M."/>
            <person name="Collymore A."/>
            <person name="Considine T."/>
            <person name="Cook A."/>
            <person name="Cooke P."/>
            <person name="Corum B."/>
            <person name="Cuomo C."/>
            <person name="David R."/>
            <person name="Dawoe T."/>
            <person name="Degray S."/>
            <person name="Dodge S."/>
            <person name="Dooley K."/>
            <person name="Dorje P."/>
            <person name="Dorjee K."/>
            <person name="Dorris L."/>
            <person name="Duffey N."/>
            <person name="Dupes A."/>
            <person name="Elkins T."/>
            <person name="Engels R."/>
            <person name="Erickson J."/>
            <person name="Farina A."/>
            <person name="Faro S."/>
            <person name="Ferreira P."/>
            <person name="Fischer H."/>
            <person name="Fitzgerald M."/>
            <person name="Foley K."/>
            <person name="Gage D."/>
            <person name="Galagan J."/>
            <person name="Gearin G."/>
            <person name="Gnerre S."/>
            <person name="Gnirke A."/>
            <person name="Goyette A."/>
            <person name="Graham J."/>
            <person name="Grandbois E."/>
            <person name="Gyaltsen K."/>
            <person name="Hafez N."/>
            <person name="Hagopian D."/>
            <person name="Hagos B."/>
            <person name="Hall J."/>
            <person name="Hatcher B."/>
            <person name="Heller A."/>
            <person name="Higgins H."/>
            <person name="Honan T."/>
            <person name="Horn A."/>
            <person name="Houde N."/>
            <person name="Hughes L."/>
            <person name="Hulme W."/>
            <person name="Husby E."/>
            <person name="Iliev I."/>
            <person name="Jaffe D."/>
            <person name="Jones C."/>
            <person name="Kamal M."/>
            <person name="Kamat A."/>
            <person name="Kamvysselis M."/>
            <person name="Karlsson E."/>
            <person name="Kells C."/>
            <person name="Kieu A."/>
            <person name="Kisner P."/>
            <person name="Kodira C."/>
            <person name="Kulbokas E."/>
            <person name="Labutti K."/>
            <person name="Lama D."/>
            <person name="Landers T."/>
            <person name="Leger J."/>
            <person name="Levine S."/>
            <person name="Lewis D."/>
            <person name="Lewis T."/>
            <person name="Lindblad-toh K."/>
            <person name="Liu X."/>
            <person name="Lokyitsang T."/>
            <person name="Lokyitsang Y."/>
            <person name="Lucien O."/>
            <person name="Lui A."/>
            <person name="Ma L.J."/>
            <person name="Mabbitt R."/>
            <person name="Macdonald J."/>
            <person name="Maclean C."/>
            <person name="Major J."/>
            <person name="Manning J."/>
            <person name="Marabella R."/>
            <person name="Maru K."/>
            <person name="Matthews C."/>
            <person name="Mauceli E."/>
            <person name="Mccarthy M."/>
            <person name="Mcdonough S."/>
            <person name="Mcghee T."/>
            <person name="Meldrim J."/>
            <person name="Meneus L."/>
            <person name="Mesirov J."/>
            <person name="Mihalev A."/>
            <person name="Mihova T."/>
            <person name="Mikkelsen T."/>
            <person name="Mlenga V."/>
            <person name="Moru K."/>
            <person name="Mozes J."/>
            <person name="Mulrain L."/>
            <person name="Munson G."/>
            <person name="Naylor J."/>
            <person name="Newes C."/>
            <person name="Nguyen C."/>
            <person name="Nguyen N."/>
            <person name="Nguyen T."/>
            <person name="Nicol R."/>
            <person name="Nielsen C."/>
            <person name="Nizzari M."/>
            <person name="Norbu C."/>
            <person name="Norbu N."/>
            <person name="O'donnell P."/>
            <person name="Okoawo O."/>
            <person name="O'leary S."/>
            <person name="Omotosho B."/>
            <person name="O'neill K."/>
            <person name="Osman S."/>
            <person name="Parker S."/>
            <person name="Perrin D."/>
            <person name="Phunkhang P."/>
            <person name="Piqani B."/>
            <person name="Purcell S."/>
            <person name="Rachupka T."/>
            <person name="Ramasamy U."/>
            <person name="Rameau R."/>
            <person name="Ray V."/>
            <person name="Raymond C."/>
            <person name="Retta R."/>
            <person name="Richardson S."/>
            <person name="Rise C."/>
            <person name="Rodriguez J."/>
            <person name="Rogers J."/>
            <person name="Rogov P."/>
            <person name="Rutman M."/>
            <person name="Schupbach R."/>
            <person name="Seaman C."/>
            <person name="Settipalli S."/>
            <person name="Sharpe T."/>
            <person name="Sheridan J."/>
            <person name="Sherpa N."/>
            <person name="Shi J."/>
            <person name="Smirnov S."/>
            <person name="Smith C."/>
            <person name="Sougnez C."/>
            <person name="Spencer B."/>
            <person name="Stalker J."/>
            <person name="Stange-thomann N."/>
            <person name="Stavropoulos S."/>
            <person name="Stetson K."/>
            <person name="Stone C."/>
            <person name="Stone S."/>
            <person name="Stubbs M."/>
            <person name="Talamas J."/>
            <person name="Tchuinga P."/>
            <person name="Tenzing P."/>
            <person name="Tesfaye S."/>
            <person name="Theodore J."/>
            <person name="Thoulutsang Y."/>
            <person name="Topham K."/>
            <person name="Towey S."/>
            <person name="Tsamla T."/>
            <person name="Tsomo N."/>
            <person name="Vallee D."/>
            <person name="Vassiliev H."/>
            <person name="Venkataraman V."/>
            <person name="Vinson J."/>
            <person name="Vo A."/>
            <person name="Wade C."/>
            <person name="Wang S."/>
            <person name="Wangchuk T."/>
            <person name="Wangdi T."/>
            <person name="Whittaker C."/>
            <person name="Wilkinson J."/>
            <person name="Wu Y."/>
            <person name="Wyman D."/>
            <person name="Yadav S."/>
            <person name="Yang S."/>
            <person name="Yang X."/>
            <person name="Yeager S."/>
            <person name="Yee E."/>
            <person name="Young G."/>
            <person name="Zainoun J."/>
            <person name="Zembeck L."/>
            <person name="Zimmer A."/>
            <person name="Zody M."/>
            <person name="Lander E."/>
        </authorList>
    </citation>
    <scope>NUCLEOTIDE SEQUENCE [LARGE SCALE GENOMIC DNA]</scope>
</reference>
<dbReference type="Pfam" id="PF00069">
    <property type="entry name" value="Pkinase"/>
    <property type="match status" value="1"/>
</dbReference>
<protein>
    <recommendedName>
        <fullName evidence="2">non-specific serine/threonine protein kinase</fullName>
        <ecNumber evidence="2">2.7.11.1</ecNumber>
    </recommendedName>
</protein>
<keyword evidence="6 11" id="KW-0547">Nucleotide-binding</keyword>
<dbReference type="Gene3D" id="4.10.1170.10">
    <property type="entry name" value="MAP kinase activated protein kinase 2"/>
    <property type="match status" value="1"/>
</dbReference>
<dbReference type="PROSITE" id="PS00108">
    <property type="entry name" value="PROTEIN_KINASE_ST"/>
    <property type="match status" value="1"/>
</dbReference>
<comment type="catalytic activity">
    <reaction evidence="9">
        <text>L-threonyl-[protein] + ATP = O-phospho-L-threonyl-[protein] + ADP + H(+)</text>
        <dbReference type="Rhea" id="RHEA:46608"/>
        <dbReference type="Rhea" id="RHEA-COMP:11060"/>
        <dbReference type="Rhea" id="RHEA-COMP:11605"/>
        <dbReference type="ChEBI" id="CHEBI:15378"/>
        <dbReference type="ChEBI" id="CHEBI:30013"/>
        <dbReference type="ChEBI" id="CHEBI:30616"/>
        <dbReference type="ChEBI" id="CHEBI:61977"/>
        <dbReference type="ChEBI" id="CHEBI:456216"/>
        <dbReference type="EC" id="2.7.11.1"/>
    </reaction>
</comment>
<dbReference type="PROSITE" id="PS50011">
    <property type="entry name" value="PROTEIN_KINASE_DOM"/>
    <property type="match status" value="1"/>
</dbReference>